<reference evidence="1 2" key="1">
    <citation type="submission" date="2016-06" db="EMBL/GenBank/DDBJ databases">
        <title>Discovery of anaerobic lithoheterotrophic haloarchaeon capable of sulfur respiration by hydrogen and formate.</title>
        <authorList>
            <person name="Sorokin D.Y."/>
            <person name="Kublanov I.V."/>
            <person name="Roman P."/>
            <person name="Sinninghe Damste J.S."/>
            <person name="Golyshin P.N."/>
            <person name="Rojo D."/>
            <person name="Ciordia S."/>
            <person name="Mena Md.C."/>
            <person name="Ferrer M."/>
            <person name="Smedile F."/>
            <person name="Messina E."/>
            <person name="La Cono V."/>
            <person name="Yakimov M.M."/>
        </authorList>
    </citation>
    <scope>NUCLEOTIDE SEQUENCE [LARGE SCALE GENOMIC DNA]</scope>
    <source>
        <strain evidence="1 2">HTSR1</strain>
    </source>
</reference>
<organism evidence="1 2">
    <name type="scientific">Halodesulfurarchaeum formicicum</name>
    <dbReference type="NCBI Taxonomy" id="1873524"/>
    <lineage>
        <taxon>Archaea</taxon>
        <taxon>Methanobacteriati</taxon>
        <taxon>Methanobacteriota</taxon>
        <taxon>Stenosarchaea group</taxon>
        <taxon>Halobacteria</taxon>
        <taxon>Halobacteriales</taxon>
        <taxon>Halobacteriaceae</taxon>
        <taxon>Halodesulfurarchaeum</taxon>
    </lineage>
</organism>
<dbReference type="InterPro" id="IPR027417">
    <property type="entry name" value="P-loop_NTPase"/>
</dbReference>
<protein>
    <recommendedName>
        <fullName evidence="3">KaiC-like domain-containing protein</fullName>
    </recommendedName>
</protein>
<dbReference type="SUPFAM" id="SSF52540">
    <property type="entry name" value="P-loop containing nucleoside triphosphate hydrolases"/>
    <property type="match status" value="1"/>
</dbReference>
<proteinExistence type="predicted"/>
<evidence type="ECO:0000313" key="2">
    <source>
        <dbReference type="Proteomes" id="UP000185608"/>
    </source>
</evidence>
<accession>A0A1D8S4V5</accession>
<name>A0A1D8S4V5_9EURY</name>
<gene>
    <name evidence="1" type="ORF">HTSR_1200</name>
</gene>
<dbReference type="AlphaFoldDB" id="A0A1D8S4V5"/>
<evidence type="ECO:0008006" key="3">
    <source>
        <dbReference type="Google" id="ProtNLM"/>
    </source>
</evidence>
<dbReference type="Gene3D" id="3.40.50.300">
    <property type="entry name" value="P-loop containing nucleotide triphosphate hydrolases"/>
    <property type="match status" value="1"/>
</dbReference>
<dbReference type="KEGG" id="halh:HTSR_1200"/>
<evidence type="ECO:0000313" key="1">
    <source>
        <dbReference type="EMBL" id="AOW80380.1"/>
    </source>
</evidence>
<dbReference type="EMBL" id="CP016070">
    <property type="protein sequence ID" value="AOW80380.1"/>
    <property type="molecule type" value="Genomic_DNA"/>
</dbReference>
<sequence>MEFGMTRFETGREWLDAPLQDGISTPSATVISGPGGAGKPLIALGVVTSWLQAGGSVIGAPLQFPDPDFLAHAAADLYDYDLRESGEYVHVRFDPDIDGVQHTGEKALRANLVDPENWEQTLDTAIESVGGGGPGILFFATALNLPLLSPTHADPLIETVGDVFDREVTSLVCVSTSMLANRARAVGDLADTLVTASVLEAPKRLQFTVERQDGEPVESNSVEAPFDPTLLESIQQRAERAKVVPTETIRNI</sequence>
<dbReference type="Proteomes" id="UP000185608">
    <property type="component" value="Chromosome"/>
</dbReference>